<dbReference type="PANTHER" id="PTHR43884">
    <property type="entry name" value="ACYL-COA DEHYDROGENASE"/>
    <property type="match status" value="1"/>
</dbReference>
<dbReference type="InterPro" id="IPR006091">
    <property type="entry name" value="Acyl-CoA_Oxase/DH_mid-dom"/>
</dbReference>
<dbReference type="Proteomes" id="UP000518188">
    <property type="component" value="Unassembled WGS sequence"/>
</dbReference>
<evidence type="ECO:0000313" key="4">
    <source>
        <dbReference type="Proteomes" id="UP000518188"/>
    </source>
</evidence>
<dbReference type="Pfam" id="PF02770">
    <property type="entry name" value="Acyl-CoA_dh_M"/>
    <property type="match status" value="1"/>
</dbReference>
<accession>A0A7X6MVM6</accession>
<dbReference type="RefSeq" id="WP_074415828.1">
    <property type="nucleotide sequence ID" value="NZ_HG322954.1"/>
</dbReference>
<comment type="caution">
    <text evidence="3">The sequence shown here is derived from an EMBL/GenBank/DDBJ whole genome shotgun (WGS) entry which is preliminary data.</text>
</comment>
<dbReference type="PANTHER" id="PTHR43884:SF22">
    <property type="entry name" value="BLR3437 PROTEIN"/>
    <property type="match status" value="1"/>
</dbReference>
<name>A0A7X6MVM6_9MYCO</name>
<gene>
    <name evidence="3" type="ORF">HGA11_28250</name>
</gene>
<dbReference type="GO" id="GO:0003995">
    <property type="term" value="F:acyl-CoA dehydrogenase activity"/>
    <property type="evidence" value="ECO:0007669"/>
    <property type="project" value="TreeGrafter"/>
</dbReference>
<feature type="domain" description="Acyl-CoA oxidase/dehydrogenase middle" evidence="2">
    <location>
        <begin position="57"/>
        <end position="148"/>
    </location>
</feature>
<reference evidence="3 4" key="1">
    <citation type="submission" date="2020-04" db="EMBL/GenBank/DDBJ databases">
        <title>MicrobeNet Type strains.</title>
        <authorList>
            <person name="Nicholson A.C."/>
        </authorList>
    </citation>
    <scope>NUCLEOTIDE SEQUENCE [LARGE SCALE GENOMIC DNA]</scope>
    <source>
        <strain evidence="3 4">ATCC 700731</strain>
    </source>
</reference>
<evidence type="ECO:0000259" key="2">
    <source>
        <dbReference type="Pfam" id="PF02770"/>
    </source>
</evidence>
<evidence type="ECO:0000256" key="1">
    <source>
        <dbReference type="SAM" id="MobiDB-lite"/>
    </source>
</evidence>
<dbReference type="EMBL" id="JAAXPJ010000015">
    <property type="protein sequence ID" value="NKZ14881.1"/>
    <property type="molecule type" value="Genomic_DNA"/>
</dbReference>
<dbReference type="Gene3D" id="2.40.110.10">
    <property type="entry name" value="Butyryl-CoA Dehydrogenase, subunit A, domain 2"/>
    <property type="match status" value="1"/>
</dbReference>
<feature type="region of interest" description="Disordered" evidence="1">
    <location>
        <begin position="1"/>
        <end position="34"/>
    </location>
</feature>
<evidence type="ECO:0000313" key="3">
    <source>
        <dbReference type="EMBL" id="NKZ14881.1"/>
    </source>
</evidence>
<protein>
    <recommendedName>
        <fullName evidence="2">Acyl-CoA oxidase/dehydrogenase middle domain-containing protein</fullName>
    </recommendedName>
</protein>
<dbReference type="AlphaFoldDB" id="A0A7X6MVM6"/>
<dbReference type="InterPro" id="IPR046373">
    <property type="entry name" value="Acyl-CoA_Oxase/DH_mid-dom_sf"/>
</dbReference>
<dbReference type="InterPro" id="IPR009100">
    <property type="entry name" value="AcylCoA_DH/oxidase_NM_dom_sf"/>
</dbReference>
<organism evidence="3 4">
    <name type="scientific">Mycolicibacterium septicum DSM 44393</name>
    <dbReference type="NCBI Taxonomy" id="1341646"/>
    <lineage>
        <taxon>Bacteria</taxon>
        <taxon>Bacillati</taxon>
        <taxon>Actinomycetota</taxon>
        <taxon>Actinomycetes</taxon>
        <taxon>Mycobacteriales</taxon>
        <taxon>Mycobacteriaceae</taxon>
        <taxon>Mycolicibacterium</taxon>
    </lineage>
</organism>
<proteinExistence type="predicted"/>
<dbReference type="SUPFAM" id="SSF56645">
    <property type="entry name" value="Acyl-CoA dehydrogenase NM domain-like"/>
    <property type="match status" value="1"/>
</dbReference>
<sequence>MGRIPALPRPRRPEQIPCRSKLTNRTGGHARGTDRLNHHLEESHDDVLHHVPGLDPALVLTEPDHGSDAANLSVRAQSDGAGWSLTGEKTSISLGMVADTGVVFARTGGPGAHGVSAFYVNLNDPRIARTALDDHGGRAIGRASLHFDGLPVSPSELSAGSRRHVTR</sequence>